<dbReference type="AlphaFoldDB" id="A0A6N2MJJ2"/>
<gene>
    <name evidence="1" type="ORF">SVIM_LOCUS379465</name>
</gene>
<sequence length="84" mass="9596">MKPWTKFLWTLTHQLGCEVVDQSRQCLIFYRRQWKSSLALSGFGTGLGLTEFTRCRTTSIDLTVNPLDQTASVETNRLTSVNLK</sequence>
<organism evidence="1">
    <name type="scientific">Salix viminalis</name>
    <name type="common">Common osier</name>
    <name type="synonym">Basket willow</name>
    <dbReference type="NCBI Taxonomy" id="40686"/>
    <lineage>
        <taxon>Eukaryota</taxon>
        <taxon>Viridiplantae</taxon>
        <taxon>Streptophyta</taxon>
        <taxon>Embryophyta</taxon>
        <taxon>Tracheophyta</taxon>
        <taxon>Spermatophyta</taxon>
        <taxon>Magnoliopsida</taxon>
        <taxon>eudicotyledons</taxon>
        <taxon>Gunneridae</taxon>
        <taxon>Pentapetalae</taxon>
        <taxon>rosids</taxon>
        <taxon>fabids</taxon>
        <taxon>Malpighiales</taxon>
        <taxon>Salicaceae</taxon>
        <taxon>Saliceae</taxon>
        <taxon>Salix</taxon>
    </lineage>
</organism>
<evidence type="ECO:0000313" key="1">
    <source>
        <dbReference type="EMBL" id="VFU54355.1"/>
    </source>
</evidence>
<name>A0A6N2MJJ2_SALVM</name>
<proteinExistence type="predicted"/>
<accession>A0A6N2MJJ2</accession>
<protein>
    <submittedName>
        <fullName evidence="1">Uncharacterized protein</fullName>
    </submittedName>
</protein>
<dbReference type="EMBL" id="CAADRP010001841">
    <property type="protein sequence ID" value="VFU54355.1"/>
    <property type="molecule type" value="Genomic_DNA"/>
</dbReference>
<reference evidence="1" key="1">
    <citation type="submission" date="2019-03" db="EMBL/GenBank/DDBJ databases">
        <authorList>
            <person name="Mank J."/>
            <person name="Almeida P."/>
        </authorList>
    </citation>
    <scope>NUCLEOTIDE SEQUENCE</scope>
    <source>
        <strain evidence="1">78183</strain>
    </source>
</reference>